<sequence>MIVVADNLRITRPFIGRAVEQLDPAPVRELAIRCRDAGAEAIDINSGPLSRKPAERMTFLVDTVQAAVDLPLVLDTTNPDAMAAGLTACRRRPVINGLSLEKDKLARILPLATRYDCDLIAYLLRPDGHVPPDAAGRMESAIALFDKCQQAGITPDRLIFDPVVAPLAWQDGNRQNMAVLDVIRSLPDLLGFPVRTIAGLSNLTTGAPGSDLRRRYQSAFLPMLAAAGTTMILMNALDPSLLTAVGDCRRICADTVFTWQ</sequence>
<dbReference type="InterPro" id="IPR011005">
    <property type="entry name" value="Dihydropteroate_synth-like_sf"/>
</dbReference>
<dbReference type="GO" id="GO:0042558">
    <property type="term" value="P:pteridine-containing compound metabolic process"/>
    <property type="evidence" value="ECO:0007669"/>
    <property type="project" value="InterPro"/>
</dbReference>
<evidence type="ECO:0000313" key="5">
    <source>
        <dbReference type="EMBL" id="BBO80498.1"/>
    </source>
</evidence>
<organism evidence="5 6">
    <name type="scientific">Desulfosarcina ovata subsp. sediminis</name>
    <dbReference type="NCBI Taxonomy" id="885957"/>
    <lineage>
        <taxon>Bacteria</taxon>
        <taxon>Pseudomonadati</taxon>
        <taxon>Thermodesulfobacteriota</taxon>
        <taxon>Desulfobacteria</taxon>
        <taxon>Desulfobacterales</taxon>
        <taxon>Desulfosarcinaceae</taxon>
        <taxon>Desulfosarcina</taxon>
    </lineage>
</organism>
<evidence type="ECO:0000256" key="2">
    <source>
        <dbReference type="ARBA" id="ARBA00022603"/>
    </source>
</evidence>
<dbReference type="PROSITE" id="PS50972">
    <property type="entry name" value="PTERIN_BINDING"/>
    <property type="match status" value="1"/>
</dbReference>
<reference evidence="5 6" key="1">
    <citation type="submission" date="2019-11" db="EMBL/GenBank/DDBJ databases">
        <title>Comparative genomics of hydrocarbon-degrading Desulfosarcina strains.</title>
        <authorList>
            <person name="Watanabe M."/>
            <person name="Kojima H."/>
            <person name="Fukui M."/>
        </authorList>
    </citation>
    <scope>NUCLEOTIDE SEQUENCE [LARGE SCALE GENOMIC DNA]</scope>
    <source>
        <strain evidence="5 6">28bB2T</strain>
    </source>
</reference>
<dbReference type="Pfam" id="PF00809">
    <property type="entry name" value="Pterin_bind"/>
    <property type="match status" value="1"/>
</dbReference>
<protein>
    <submittedName>
        <fullName evidence="5">Methyltetrahydrofolate--corrinoid methyltransferase</fullName>
    </submittedName>
</protein>
<feature type="domain" description="Pterin-binding" evidence="4">
    <location>
        <begin position="1"/>
        <end position="257"/>
    </location>
</feature>
<dbReference type="KEGG" id="dov:DSCO28_10640"/>
<dbReference type="GO" id="GO:0008705">
    <property type="term" value="F:methionine synthase activity"/>
    <property type="evidence" value="ECO:0007669"/>
    <property type="project" value="TreeGrafter"/>
</dbReference>
<name>A0A5K7ZEB4_9BACT</name>
<evidence type="ECO:0000256" key="3">
    <source>
        <dbReference type="ARBA" id="ARBA00022679"/>
    </source>
</evidence>
<dbReference type="InterPro" id="IPR050554">
    <property type="entry name" value="Met_Synthase/Corrinoid"/>
</dbReference>
<dbReference type="EMBL" id="AP021876">
    <property type="protein sequence ID" value="BBO80498.1"/>
    <property type="molecule type" value="Genomic_DNA"/>
</dbReference>
<comment type="similarity">
    <text evidence="1">Belongs to the vitamin-B12 dependent methionine synthase family.</text>
</comment>
<dbReference type="PANTHER" id="PTHR45833:SF2">
    <property type="entry name" value="BIFUNCTIONAL HOMOCYSTEINE S-METHYLTRANSFERASE_5,10-METHYLENETETRAHYDROFOLATE REDUCTASE"/>
    <property type="match status" value="1"/>
</dbReference>
<evidence type="ECO:0000313" key="6">
    <source>
        <dbReference type="Proteomes" id="UP000425960"/>
    </source>
</evidence>
<accession>A0A5K7ZEB4</accession>
<dbReference type="RefSeq" id="WP_155321438.1">
    <property type="nucleotide sequence ID" value="NZ_AP021876.1"/>
</dbReference>
<keyword evidence="2 5" id="KW-0489">Methyltransferase</keyword>
<dbReference type="Gene3D" id="3.20.20.20">
    <property type="entry name" value="Dihydropteroate synthase-like"/>
    <property type="match status" value="1"/>
</dbReference>
<gene>
    <name evidence="5" type="ORF">DSCO28_10640</name>
</gene>
<proteinExistence type="inferred from homology"/>
<evidence type="ECO:0000259" key="4">
    <source>
        <dbReference type="PROSITE" id="PS50972"/>
    </source>
</evidence>
<dbReference type="AlphaFoldDB" id="A0A5K7ZEB4"/>
<dbReference type="GO" id="GO:0032259">
    <property type="term" value="P:methylation"/>
    <property type="evidence" value="ECO:0007669"/>
    <property type="project" value="UniProtKB-KW"/>
</dbReference>
<dbReference type="SUPFAM" id="SSF51717">
    <property type="entry name" value="Dihydropteroate synthetase-like"/>
    <property type="match status" value="1"/>
</dbReference>
<dbReference type="GO" id="GO:0005829">
    <property type="term" value="C:cytosol"/>
    <property type="evidence" value="ECO:0007669"/>
    <property type="project" value="TreeGrafter"/>
</dbReference>
<evidence type="ECO:0000256" key="1">
    <source>
        <dbReference type="ARBA" id="ARBA00010398"/>
    </source>
</evidence>
<dbReference type="PANTHER" id="PTHR45833">
    <property type="entry name" value="METHIONINE SYNTHASE"/>
    <property type="match status" value="1"/>
</dbReference>
<dbReference type="Proteomes" id="UP000425960">
    <property type="component" value="Chromosome"/>
</dbReference>
<dbReference type="InterPro" id="IPR000489">
    <property type="entry name" value="Pterin-binding_dom"/>
</dbReference>
<keyword evidence="3 5" id="KW-0808">Transferase</keyword>